<keyword evidence="1" id="KW-0812">Transmembrane</keyword>
<accession>A0A8D9EJD4</accession>
<reference evidence="2" key="1">
    <citation type="submission" date="2021-05" db="EMBL/GenBank/DDBJ databases">
        <authorList>
            <person name="Alioto T."/>
            <person name="Alioto T."/>
            <person name="Gomez Garrido J."/>
        </authorList>
    </citation>
    <scope>NUCLEOTIDE SEQUENCE</scope>
</reference>
<proteinExistence type="predicted"/>
<evidence type="ECO:0000256" key="1">
    <source>
        <dbReference type="SAM" id="Phobius"/>
    </source>
</evidence>
<sequence>MKDCLAAGVMVGDLTAFWSAGISSGLRMEPIFDSTFLKSNFRLFKLELNPDDLLRVLCWPSILDADNDFLIPFCFPIESSLSFCLGVGVLLTFFTAGVEEGTFRNRAMIGEKAVEVFTLGLGDLIPLVPPDLVGLAAFKPDVTGLGDLRALGLRGSGDFSLDVVVMSFLGVLPVILFANEENEDIKVLDILRGVTGVGVLVLGSVFLAWTSL</sequence>
<protein>
    <submittedName>
        <fullName evidence="2">Uncharacterized protein</fullName>
    </submittedName>
</protein>
<organism evidence="2">
    <name type="scientific">Cacopsylla melanoneura</name>
    <dbReference type="NCBI Taxonomy" id="428564"/>
    <lineage>
        <taxon>Eukaryota</taxon>
        <taxon>Metazoa</taxon>
        <taxon>Ecdysozoa</taxon>
        <taxon>Arthropoda</taxon>
        <taxon>Hexapoda</taxon>
        <taxon>Insecta</taxon>
        <taxon>Pterygota</taxon>
        <taxon>Neoptera</taxon>
        <taxon>Paraneoptera</taxon>
        <taxon>Hemiptera</taxon>
        <taxon>Sternorrhyncha</taxon>
        <taxon>Psylloidea</taxon>
        <taxon>Psyllidae</taxon>
        <taxon>Psyllinae</taxon>
        <taxon>Cacopsylla</taxon>
    </lineage>
</organism>
<feature type="transmembrane region" description="Helical" evidence="1">
    <location>
        <begin position="159"/>
        <end position="178"/>
    </location>
</feature>
<name>A0A8D9EJD4_9HEMI</name>
<keyword evidence="1" id="KW-1133">Transmembrane helix</keyword>
<dbReference type="EMBL" id="HBUF01537750">
    <property type="protein sequence ID" value="CAG6753900.1"/>
    <property type="molecule type" value="Transcribed_RNA"/>
</dbReference>
<evidence type="ECO:0000313" key="2">
    <source>
        <dbReference type="EMBL" id="CAG6753900.1"/>
    </source>
</evidence>
<dbReference type="AlphaFoldDB" id="A0A8D9EJD4"/>
<keyword evidence="1" id="KW-0472">Membrane</keyword>
<feature type="transmembrane region" description="Helical" evidence="1">
    <location>
        <begin position="190"/>
        <end position="209"/>
    </location>
</feature>